<dbReference type="EMBL" id="BAWO01000001">
    <property type="protein sequence ID" value="GAJ38209.1"/>
    <property type="molecule type" value="Genomic_DNA"/>
</dbReference>
<gene>
    <name evidence="2" type="ORF">GCA01S_001_01560</name>
</gene>
<evidence type="ECO:0000256" key="1">
    <source>
        <dbReference type="SAM" id="SignalP"/>
    </source>
</evidence>
<dbReference type="Proteomes" id="UP000023561">
    <property type="component" value="Unassembled WGS sequence"/>
</dbReference>
<sequence>MRNAMKIIGAVSILSAMAACANYADNDDRRYNDATRPIGYYSTERFADDFRYGRYGTNAINYDNNYILSRRGPVTDYFATDNNRTGVPGVTRFDTDVPALPRNTDFGDADRNYHGHLNSMESKTVPSYYRSYSGNLAETISRRADAVKGVNDARTLVYRNHVLVAISTNDKQRDRIERLVAQAVAPYTKGKHVRVVSNPSMYNRVRTIDNDIRRGRPLKEIERDLKTIFIDGKINERPANTR</sequence>
<evidence type="ECO:0000313" key="3">
    <source>
        <dbReference type="Proteomes" id="UP000023561"/>
    </source>
</evidence>
<dbReference type="PROSITE" id="PS51257">
    <property type="entry name" value="PROKAR_LIPOPROTEIN"/>
    <property type="match status" value="1"/>
</dbReference>
<reference evidence="2 3" key="1">
    <citation type="submission" date="2014-04" db="EMBL/GenBank/DDBJ databases">
        <title>Whole genome shotgun sequence of Geobacillus caldoxylosilyticus NBRC 107762.</title>
        <authorList>
            <person name="Hosoyama A."/>
            <person name="Hosoyama Y."/>
            <person name="Katano-Makiyama Y."/>
            <person name="Tsuchikane K."/>
            <person name="Ohji S."/>
            <person name="Ichikawa N."/>
            <person name="Yamazoe A."/>
            <person name="Fujita N."/>
        </authorList>
    </citation>
    <scope>NUCLEOTIDE SEQUENCE [LARGE SCALE GENOMIC DNA]</scope>
    <source>
        <strain evidence="2 3">NBRC 107762</strain>
    </source>
</reference>
<evidence type="ECO:0008006" key="4">
    <source>
        <dbReference type="Google" id="ProtNLM"/>
    </source>
</evidence>
<accession>A0A023DA30</accession>
<feature type="signal peptide" evidence="1">
    <location>
        <begin position="1"/>
        <end position="21"/>
    </location>
</feature>
<evidence type="ECO:0000313" key="2">
    <source>
        <dbReference type="EMBL" id="GAJ38209.1"/>
    </source>
</evidence>
<dbReference type="AlphaFoldDB" id="A0A023DA30"/>
<dbReference type="OrthoDB" id="2988958at2"/>
<name>A0A023DA30_9BACL</name>
<organism evidence="2 3">
    <name type="scientific">Parageobacillus caldoxylosilyticus NBRC 107762</name>
    <dbReference type="NCBI Taxonomy" id="1220594"/>
    <lineage>
        <taxon>Bacteria</taxon>
        <taxon>Bacillati</taxon>
        <taxon>Bacillota</taxon>
        <taxon>Bacilli</taxon>
        <taxon>Bacillales</taxon>
        <taxon>Anoxybacillaceae</taxon>
        <taxon>Saccharococcus</taxon>
    </lineage>
</organism>
<proteinExistence type="predicted"/>
<keyword evidence="1" id="KW-0732">Signal</keyword>
<dbReference type="GeneID" id="301193810"/>
<dbReference type="InterPro" id="IPR019076">
    <property type="entry name" value="Spore_lipoprot_YhcN/YlaJ-like"/>
</dbReference>
<keyword evidence="3" id="KW-1185">Reference proteome</keyword>
<dbReference type="Pfam" id="PF09580">
    <property type="entry name" value="Spore_YhcN_YlaJ"/>
    <property type="match status" value="1"/>
</dbReference>
<comment type="caution">
    <text evidence="2">The sequence shown here is derived from an EMBL/GenBank/DDBJ whole genome shotgun (WGS) entry which is preliminary data.</text>
</comment>
<protein>
    <recommendedName>
        <fullName evidence="4">Sporulation cortex protein CoxA</fullName>
    </recommendedName>
</protein>
<feature type="chain" id="PRO_5038784399" description="Sporulation cortex protein CoxA" evidence="1">
    <location>
        <begin position="22"/>
        <end position="242"/>
    </location>
</feature>
<dbReference type="RefSeq" id="WP_017435540.1">
    <property type="nucleotide sequence ID" value="NZ_BAWO01000001.1"/>
</dbReference>